<reference evidence="1 2" key="1">
    <citation type="submission" date="2018-07" db="EMBL/GenBank/DDBJ databases">
        <title>Genomic Encyclopedia of Archaeal and Bacterial Type Strains, Phase II (KMG-II): from individual species to whole genera.</title>
        <authorList>
            <person name="Goeker M."/>
        </authorList>
    </citation>
    <scope>NUCLEOTIDE SEQUENCE [LARGE SCALE GENOMIC DNA]</scope>
    <source>
        <strain evidence="1 2">DSM 25795</strain>
    </source>
</reference>
<organism evidence="1 2">
    <name type="scientific">Flavobacterium cutihirudinis</name>
    <dbReference type="NCBI Taxonomy" id="1265740"/>
    <lineage>
        <taxon>Bacteria</taxon>
        <taxon>Pseudomonadati</taxon>
        <taxon>Bacteroidota</taxon>
        <taxon>Flavobacteriia</taxon>
        <taxon>Flavobacteriales</taxon>
        <taxon>Flavobacteriaceae</taxon>
        <taxon>Flavobacterium</taxon>
    </lineage>
</organism>
<keyword evidence="2" id="KW-1185">Reference proteome</keyword>
<evidence type="ECO:0000313" key="1">
    <source>
        <dbReference type="EMBL" id="RED26759.1"/>
    </source>
</evidence>
<dbReference type="Proteomes" id="UP000257004">
    <property type="component" value="Unassembled WGS sequence"/>
</dbReference>
<sequence length="104" mass="12253">MVFFSNQKYERNFLSLRGQNYMIMGALELRESVLEYINTADERLLKVVKAVIESYQEEEIVAFSVEGKPITRSEYKTQLADTKLEIERGEYTSQEDLEIESENW</sequence>
<accession>A0A3D9G0T0</accession>
<comment type="caution">
    <text evidence="1">The sequence shown here is derived from an EMBL/GenBank/DDBJ whole genome shotgun (WGS) entry which is preliminary data.</text>
</comment>
<proteinExistence type="predicted"/>
<protein>
    <submittedName>
        <fullName evidence="1">Uncharacterized protein</fullName>
    </submittedName>
</protein>
<dbReference type="AlphaFoldDB" id="A0A3D9G0T0"/>
<name>A0A3D9G0T0_9FLAO</name>
<gene>
    <name evidence="1" type="ORF">BD847_0684</name>
</gene>
<evidence type="ECO:0000313" key="2">
    <source>
        <dbReference type="Proteomes" id="UP000257004"/>
    </source>
</evidence>
<dbReference type="EMBL" id="QRDQ01000007">
    <property type="protein sequence ID" value="RED26759.1"/>
    <property type="molecule type" value="Genomic_DNA"/>
</dbReference>